<dbReference type="Proteomes" id="UP001293254">
    <property type="component" value="Unassembled WGS sequence"/>
</dbReference>
<feature type="region of interest" description="Disordered" evidence="1">
    <location>
        <begin position="1"/>
        <end position="147"/>
    </location>
</feature>
<evidence type="ECO:0000313" key="2">
    <source>
        <dbReference type="EMBL" id="KAK4423126.1"/>
    </source>
</evidence>
<keyword evidence="3" id="KW-1185">Reference proteome</keyword>
<evidence type="ECO:0000313" key="3">
    <source>
        <dbReference type="Proteomes" id="UP001293254"/>
    </source>
</evidence>
<protein>
    <submittedName>
        <fullName evidence="2">Uncharacterized protein</fullName>
    </submittedName>
</protein>
<gene>
    <name evidence="2" type="ORF">Salat_1895200</name>
</gene>
<accession>A0AAE2CI72</accession>
<feature type="compositionally biased region" description="Basic and acidic residues" evidence="1">
    <location>
        <begin position="40"/>
        <end position="49"/>
    </location>
</feature>
<reference evidence="2" key="1">
    <citation type="submission" date="2020-06" db="EMBL/GenBank/DDBJ databases">
        <authorList>
            <person name="Li T."/>
            <person name="Hu X."/>
            <person name="Zhang T."/>
            <person name="Song X."/>
            <person name="Zhang H."/>
            <person name="Dai N."/>
            <person name="Sheng W."/>
            <person name="Hou X."/>
            <person name="Wei L."/>
        </authorList>
    </citation>
    <scope>NUCLEOTIDE SEQUENCE</scope>
    <source>
        <strain evidence="2">3651</strain>
        <tissue evidence="2">Leaf</tissue>
    </source>
</reference>
<feature type="compositionally biased region" description="Basic and acidic residues" evidence="1">
    <location>
        <begin position="119"/>
        <end position="129"/>
    </location>
</feature>
<organism evidence="2 3">
    <name type="scientific">Sesamum alatum</name>
    <dbReference type="NCBI Taxonomy" id="300844"/>
    <lineage>
        <taxon>Eukaryota</taxon>
        <taxon>Viridiplantae</taxon>
        <taxon>Streptophyta</taxon>
        <taxon>Embryophyta</taxon>
        <taxon>Tracheophyta</taxon>
        <taxon>Spermatophyta</taxon>
        <taxon>Magnoliopsida</taxon>
        <taxon>eudicotyledons</taxon>
        <taxon>Gunneridae</taxon>
        <taxon>Pentapetalae</taxon>
        <taxon>asterids</taxon>
        <taxon>lamiids</taxon>
        <taxon>Lamiales</taxon>
        <taxon>Pedaliaceae</taxon>
        <taxon>Sesamum</taxon>
    </lineage>
</organism>
<dbReference type="EMBL" id="JACGWO010000007">
    <property type="protein sequence ID" value="KAK4423126.1"/>
    <property type="molecule type" value="Genomic_DNA"/>
</dbReference>
<feature type="compositionally biased region" description="Polar residues" evidence="1">
    <location>
        <begin position="103"/>
        <end position="113"/>
    </location>
</feature>
<sequence length="147" mass="16052">MKNRPTAATGTKRKAGDKNWPSSGGERGKTRLQTHTNPTKSDRTEERNLRQRAGRKAWAASWTPVGEKVRTEAEKQTSKQTLNSPAAGAESRPETRAEKQAKLGQNQQNTSTKRLPPVAKEDGGTEHRPAAAGRNNGQQADRVMAGR</sequence>
<proteinExistence type="predicted"/>
<comment type="caution">
    <text evidence="2">The sequence shown here is derived from an EMBL/GenBank/DDBJ whole genome shotgun (WGS) entry which is preliminary data.</text>
</comment>
<reference evidence="2" key="2">
    <citation type="journal article" date="2024" name="Plant">
        <title>Genomic evolution and insights into agronomic trait innovations of Sesamum species.</title>
        <authorList>
            <person name="Miao H."/>
            <person name="Wang L."/>
            <person name="Qu L."/>
            <person name="Liu H."/>
            <person name="Sun Y."/>
            <person name="Le M."/>
            <person name="Wang Q."/>
            <person name="Wei S."/>
            <person name="Zheng Y."/>
            <person name="Lin W."/>
            <person name="Duan Y."/>
            <person name="Cao H."/>
            <person name="Xiong S."/>
            <person name="Wang X."/>
            <person name="Wei L."/>
            <person name="Li C."/>
            <person name="Ma Q."/>
            <person name="Ju M."/>
            <person name="Zhao R."/>
            <person name="Li G."/>
            <person name="Mu C."/>
            <person name="Tian Q."/>
            <person name="Mei H."/>
            <person name="Zhang T."/>
            <person name="Gao T."/>
            <person name="Zhang H."/>
        </authorList>
    </citation>
    <scope>NUCLEOTIDE SEQUENCE</scope>
    <source>
        <strain evidence="2">3651</strain>
    </source>
</reference>
<dbReference type="AlphaFoldDB" id="A0AAE2CI72"/>
<feature type="compositionally biased region" description="Basic and acidic residues" evidence="1">
    <location>
        <begin position="67"/>
        <end position="77"/>
    </location>
</feature>
<evidence type="ECO:0000256" key="1">
    <source>
        <dbReference type="SAM" id="MobiDB-lite"/>
    </source>
</evidence>
<name>A0AAE2CI72_9LAMI</name>
<feature type="compositionally biased region" description="Basic and acidic residues" evidence="1">
    <location>
        <begin position="91"/>
        <end position="101"/>
    </location>
</feature>